<evidence type="ECO:0000256" key="2">
    <source>
        <dbReference type="ARBA" id="ARBA00022801"/>
    </source>
</evidence>
<comment type="similarity">
    <text evidence="1">Belongs to the peptidase S33 family.</text>
</comment>
<dbReference type="PANTHER" id="PTHR21661">
    <property type="entry name" value="EPOXIDE HYDROLASE 1-RELATED"/>
    <property type="match status" value="1"/>
</dbReference>
<organism evidence="3">
    <name type="scientific">Mesorhizobium sp. WSM2240</name>
    <dbReference type="NCBI Taxonomy" id="3228851"/>
    <lineage>
        <taxon>Bacteria</taxon>
        <taxon>Pseudomonadati</taxon>
        <taxon>Pseudomonadota</taxon>
        <taxon>Alphaproteobacteria</taxon>
        <taxon>Hyphomicrobiales</taxon>
        <taxon>Phyllobacteriaceae</taxon>
        <taxon>Mesorhizobium</taxon>
    </lineage>
</organism>
<accession>A0AAU8CSZ3</accession>
<protein>
    <recommendedName>
        <fullName evidence="4">Epoxide hydrolase</fullName>
    </recommendedName>
</protein>
<dbReference type="Gene3D" id="3.40.50.1820">
    <property type="entry name" value="alpha/beta hydrolase"/>
    <property type="match status" value="1"/>
</dbReference>
<evidence type="ECO:0000256" key="1">
    <source>
        <dbReference type="ARBA" id="ARBA00010088"/>
    </source>
</evidence>
<dbReference type="PANTHER" id="PTHR21661:SF35">
    <property type="entry name" value="EPOXIDE HYDROLASE"/>
    <property type="match status" value="1"/>
</dbReference>
<keyword evidence="2" id="KW-0378">Hydrolase</keyword>
<dbReference type="SUPFAM" id="SSF53474">
    <property type="entry name" value="alpha/beta-Hydrolases"/>
    <property type="match status" value="1"/>
</dbReference>
<dbReference type="EMBL" id="CP159253">
    <property type="protein sequence ID" value="XCG50100.1"/>
    <property type="molecule type" value="Genomic_DNA"/>
</dbReference>
<evidence type="ECO:0000313" key="3">
    <source>
        <dbReference type="EMBL" id="XCG50100.1"/>
    </source>
</evidence>
<reference evidence="3" key="1">
    <citation type="submission" date="2024-06" db="EMBL/GenBank/DDBJ databases">
        <title>Mesorhizobium karijinii sp. nov., a symbiont of the iconic Swainsona formosa from arid Australia.</title>
        <authorList>
            <person name="Hill Y.J."/>
            <person name="Watkin E.L.J."/>
            <person name="O'Hara G.W."/>
            <person name="Terpolilli J."/>
            <person name="Tye M.L."/>
            <person name="Kohlmeier M.G."/>
        </authorList>
    </citation>
    <scope>NUCLEOTIDE SEQUENCE</scope>
    <source>
        <strain evidence="3">WSM2240</strain>
    </source>
</reference>
<dbReference type="InterPro" id="IPR029058">
    <property type="entry name" value="AB_hydrolase_fold"/>
</dbReference>
<evidence type="ECO:0008006" key="4">
    <source>
        <dbReference type="Google" id="ProtNLM"/>
    </source>
</evidence>
<dbReference type="RefSeq" id="WP_353642371.1">
    <property type="nucleotide sequence ID" value="NZ_CP159253.1"/>
</dbReference>
<dbReference type="AlphaFoldDB" id="A0AAU8CSZ3"/>
<name>A0AAU8CSZ3_9HYPH</name>
<gene>
    <name evidence="3" type="ORF">ABVK50_06275</name>
</gene>
<proteinExistence type="inferred from homology"/>
<dbReference type="GO" id="GO:0004301">
    <property type="term" value="F:epoxide hydrolase activity"/>
    <property type="evidence" value="ECO:0007669"/>
    <property type="project" value="TreeGrafter"/>
</dbReference>
<sequence length="136" mass="15405">MPLDRLLTIISIYWFGNSLDASLRIYKENRLNPIALADFPPVEVPFSVAHFPKELPPPPRSWVERGLRVVRWTEMPRGGHFAALEQPELLAEDLRAPSSREAVANEVRADRAGRMWVCDATAIRDRTLVLGVMAMN</sequence>
<dbReference type="GO" id="GO:0097176">
    <property type="term" value="P:epoxide metabolic process"/>
    <property type="evidence" value="ECO:0007669"/>
    <property type="project" value="TreeGrafter"/>
</dbReference>